<dbReference type="InterPro" id="IPR023772">
    <property type="entry name" value="DNA-bd_HTH_TetR-type_CS"/>
</dbReference>
<protein>
    <submittedName>
        <fullName evidence="7">TetR/AcrR family transcriptional regulator</fullName>
    </submittedName>
</protein>
<dbReference type="PANTHER" id="PTHR30055:SF234">
    <property type="entry name" value="HTH-TYPE TRANSCRIPTIONAL REGULATOR BETI"/>
    <property type="match status" value="1"/>
</dbReference>
<dbReference type="NCBIfam" id="NF041196">
    <property type="entry name" value="ScbR_bind_reg"/>
    <property type="match status" value="1"/>
</dbReference>
<dbReference type="AlphaFoldDB" id="A0A6A0AP27"/>
<keyword evidence="2 4" id="KW-0238">DNA-binding</keyword>
<feature type="region of interest" description="Disordered" evidence="5">
    <location>
        <begin position="199"/>
        <end position="223"/>
    </location>
</feature>
<comment type="caution">
    <text evidence="7">The sequence shown here is derived from an EMBL/GenBank/DDBJ whole genome shotgun (WGS) entry which is preliminary data.</text>
</comment>
<evidence type="ECO:0000313" key="8">
    <source>
        <dbReference type="Proteomes" id="UP000484988"/>
    </source>
</evidence>
<dbReference type="GO" id="GO:0000976">
    <property type="term" value="F:transcription cis-regulatory region binding"/>
    <property type="evidence" value="ECO:0007669"/>
    <property type="project" value="TreeGrafter"/>
</dbReference>
<keyword evidence="8" id="KW-1185">Reference proteome</keyword>
<dbReference type="InterPro" id="IPR001647">
    <property type="entry name" value="HTH_TetR"/>
</dbReference>
<gene>
    <name evidence="7" type="ORF">SCWH03_09430</name>
</gene>
<dbReference type="Gene3D" id="1.10.357.10">
    <property type="entry name" value="Tetracycline Repressor, domain 2"/>
    <property type="match status" value="1"/>
</dbReference>
<accession>A0A6A0AP27</accession>
<sequence>MQDRAAKTRRQLIRAAAEAFDRAGFAGSSIWQICALAGVSQGALHFHFGNKQGLGGAVEATAAGILRCVTAPDPARHPSPLQLLVDTSHALASRIACDQVLRAGFGLAHDPAWSGETSLWLLWRDWVRGLLTVARQEGGLAPRIDLDDAVSAVTAMMAGVEGLGRDRGYGGPSTRSVTPFWRLVLPQLSAESLRGRIDAAGSRSAGPGEPPLGEWPFDDRPAPDACGAPSVWGVCSVPGGELSGSGSQA</sequence>
<dbReference type="EMBL" id="BLLG01000002">
    <property type="protein sequence ID" value="GFH34729.1"/>
    <property type="molecule type" value="Genomic_DNA"/>
</dbReference>
<evidence type="ECO:0000256" key="5">
    <source>
        <dbReference type="SAM" id="MobiDB-lite"/>
    </source>
</evidence>
<evidence type="ECO:0000259" key="6">
    <source>
        <dbReference type="PROSITE" id="PS50977"/>
    </source>
</evidence>
<feature type="DNA-binding region" description="H-T-H motif" evidence="4">
    <location>
        <begin position="29"/>
        <end position="48"/>
    </location>
</feature>
<evidence type="ECO:0000256" key="1">
    <source>
        <dbReference type="ARBA" id="ARBA00023015"/>
    </source>
</evidence>
<dbReference type="InterPro" id="IPR009057">
    <property type="entry name" value="Homeodomain-like_sf"/>
</dbReference>
<reference evidence="7 8" key="1">
    <citation type="submission" date="2020-02" db="EMBL/GenBank/DDBJ databases">
        <title>Whole Genome Shotgun Sequence of Streptomyces sp. strain CWH03.</title>
        <authorList>
            <person name="Dohra H."/>
            <person name="Kodani S."/>
            <person name="Yamamura H."/>
        </authorList>
    </citation>
    <scope>NUCLEOTIDE SEQUENCE [LARGE SCALE GENOMIC DNA]</scope>
    <source>
        <strain evidence="7 8">CWH03</strain>
    </source>
</reference>
<dbReference type="RefSeq" id="WP_173262101.1">
    <property type="nucleotide sequence ID" value="NZ_BLLG01000002.1"/>
</dbReference>
<evidence type="ECO:0000313" key="7">
    <source>
        <dbReference type="EMBL" id="GFH34729.1"/>
    </source>
</evidence>
<dbReference type="PROSITE" id="PS50977">
    <property type="entry name" value="HTH_TETR_2"/>
    <property type="match status" value="1"/>
</dbReference>
<keyword evidence="1" id="KW-0805">Transcription regulation</keyword>
<evidence type="ECO:0000256" key="2">
    <source>
        <dbReference type="ARBA" id="ARBA00023125"/>
    </source>
</evidence>
<proteinExistence type="predicted"/>
<dbReference type="PROSITE" id="PS01081">
    <property type="entry name" value="HTH_TETR_1"/>
    <property type="match status" value="1"/>
</dbReference>
<evidence type="ECO:0000256" key="4">
    <source>
        <dbReference type="PROSITE-ProRule" id="PRU00335"/>
    </source>
</evidence>
<feature type="domain" description="HTH tetR-type" evidence="6">
    <location>
        <begin position="6"/>
        <end position="66"/>
    </location>
</feature>
<dbReference type="PRINTS" id="PR00455">
    <property type="entry name" value="HTHTETR"/>
</dbReference>
<dbReference type="PANTHER" id="PTHR30055">
    <property type="entry name" value="HTH-TYPE TRANSCRIPTIONAL REGULATOR RUTR"/>
    <property type="match status" value="1"/>
</dbReference>
<keyword evidence="3" id="KW-0804">Transcription</keyword>
<organism evidence="7 8">
    <name type="scientific">Streptomyces pacificus</name>
    <dbReference type="NCBI Taxonomy" id="2705029"/>
    <lineage>
        <taxon>Bacteria</taxon>
        <taxon>Bacillati</taxon>
        <taxon>Actinomycetota</taxon>
        <taxon>Actinomycetes</taxon>
        <taxon>Kitasatosporales</taxon>
        <taxon>Streptomycetaceae</taxon>
        <taxon>Streptomyces</taxon>
    </lineage>
</organism>
<name>A0A6A0AP27_9ACTN</name>
<dbReference type="Proteomes" id="UP000484988">
    <property type="component" value="Unassembled WGS sequence"/>
</dbReference>
<dbReference type="InterPro" id="IPR036271">
    <property type="entry name" value="Tet_transcr_reg_TetR-rel_C_sf"/>
</dbReference>
<dbReference type="Pfam" id="PF00440">
    <property type="entry name" value="TetR_N"/>
    <property type="match status" value="1"/>
</dbReference>
<dbReference type="SUPFAM" id="SSF48498">
    <property type="entry name" value="Tetracyclin repressor-like, C-terminal domain"/>
    <property type="match status" value="1"/>
</dbReference>
<evidence type="ECO:0000256" key="3">
    <source>
        <dbReference type="ARBA" id="ARBA00023163"/>
    </source>
</evidence>
<dbReference type="InterPro" id="IPR047923">
    <property type="entry name" value="ArpA-like"/>
</dbReference>
<dbReference type="InterPro" id="IPR050109">
    <property type="entry name" value="HTH-type_TetR-like_transc_reg"/>
</dbReference>
<dbReference type="SUPFAM" id="SSF46689">
    <property type="entry name" value="Homeodomain-like"/>
    <property type="match status" value="1"/>
</dbReference>
<dbReference type="GO" id="GO:0003700">
    <property type="term" value="F:DNA-binding transcription factor activity"/>
    <property type="evidence" value="ECO:0007669"/>
    <property type="project" value="TreeGrafter"/>
</dbReference>